<dbReference type="SUPFAM" id="SSF56935">
    <property type="entry name" value="Porins"/>
    <property type="match status" value="1"/>
</dbReference>
<keyword evidence="1 4" id="KW-0732">Signal</keyword>
<dbReference type="PROSITE" id="PS52016">
    <property type="entry name" value="TONB_DEPENDENT_REC_3"/>
    <property type="match status" value="1"/>
</dbReference>
<dbReference type="OrthoDB" id="9768177at2"/>
<feature type="region of interest" description="Disordered" evidence="3">
    <location>
        <begin position="1043"/>
        <end position="1064"/>
    </location>
</feature>
<feature type="domain" description="TonB-dependent receptor plug" evidence="5">
    <location>
        <begin position="118"/>
        <end position="225"/>
    </location>
</feature>
<dbReference type="InterPro" id="IPR039426">
    <property type="entry name" value="TonB-dep_rcpt-like"/>
</dbReference>
<dbReference type="InterPro" id="IPR023996">
    <property type="entry name" value="TonB-dep_OMP_SusC/RagA"/>
</dbReference>
<organism evidence="6 7">
    <name type="scientific">Pseudarcicella hirudinis</name>
    <dbReference type="NCBI Taxonomy" id="1079859"/>
    <lineage>
        <taxon>Bacteria</taxon>
        <taxon>Pseudomonadati</taxon>
        <taxon>Bacteroidota</taxon>
        <taxon>Cytophagia</taxon>
        <taxon>Cytophagales</taxon>
        <taxon>Flectobacillaceae</taxon>
        <taxon>Pseudarcicella</taxon>
    </lineage>
</organism>
<dbReference type="PANTHER" id="PTHR30069:SF29">
    <property type="entry name" value="HEMOGLOBIN AND HEMOGLOBIN-HAPTOGLOBIN-BINDING PROTEIN 1-RELATED"/>
    <property type="match status" value="1"/>
</dbReference>
<keyword evidence="2" id="KW-0812">Transmembrane</keyword>
<dbReference type="Gene3D" id="2.170.130.10">
    <property type="entry name" value="TonB-dependent receptor, plug domain"/>
    <property type="match status" value="1"/>
</dbReference>
<evidence type="ECO:0000256" key="1">
    <source>
        <dbReference type="ARBA" id="ARBA00022729"/>
    </source>
</evidence>
<keyword evidence="7" id="KW-1185">Reference proteome</keyword>
<reference evidence="6 7" key="1">
    <citation type="submission" date="2016-10" db="EMBL/GenBank/DDBJ databases">
        <authorList>
            <person name="de Groot N.N."/>
        </authorList>
    </citation>
    <scope>NUCLEOTIDE SEQUENCE [LARGE SCALE GENOMIC DNA]</scope>
    <source>
        <strain evidence="7">E92,LMG 26720,CCM 7988</strain>
    </source>
</reference>
<evidence type="ECO:0000256" key="4">
    <source>
        <dbReference type="SAM" id="SignalP"/>
    </source>
</evidence>
<dbReference type="EMBL" id="FOXH01000005">
    <property type="protein sequence ID" value="SFP74254.1"/>
    <property type="molecule type" value="Genomic_DNA"/>
</dbReference>
<evidence type="ECO:0000256" key="2">
    <source>
        <dbReference type="PROSITE-ProRule" id="PRU01360"/>
    </source>
</evidence>
<dbReference type="InterPro" id="IPR008969">
    <property type="entry name" value="CarboxyPept-like_regulatory"/>
</dbReference>
<dbReference type="GO" id="GO:0009279">
    <property type="term" value="C:cell outer membrane"/>
    <property type="evidence" value="ECO:0007669"/>
    <property type="project" value="UniProtKB-SubCell"/>
</dbReference>
<keyword evidence="2" id="KW-0472">Membrane</keyword>
<dbReference type="STRING" id="1079859.SAMN04515674_105211"/>
<evidence type="ECO:0000259" key="5">
    <source>
        <dbReference type="Pfam" id="PF07715"/>
    </source>
</evidence>
<evidence type="ECO:0000313" key="7">
    <source>
        <dbReference type="Proteomes" id="UP000199306"/>
    </source>
</evidence>
<keyword evidence="2" id="KW-0813">Transport</keyword>
<dbReference type="AlphaFoldDB" id="A0A1I5STX3"/>
<dbReference type="PROSITE" id="PS51257">
    <property type="entry name" value="PROKAR_LIPOPROTEIN"/>
    <property type="match status" value="1"/>
</dbReference>
<dbReference type="RefSeq" id="WP_092016733.1">
    <property type="nucleotide sequence ID" value="NZ_FOXH01000005.1"/>
</dbReference>
<protein>
    <submittedName>
        <fullName evidence="6">TonB-linked outer membrane protein, SusC/RagA family</fullName>
    </submittedName>
</protein>
<feature type="signal peptide" evidence="4">
    <location>
        <begin position="1"/>
        <end position="21"/>
    </location>
</feature>
<dbReference type="Gene3D" id="2.60.40.1120">
    <property type="entry name" value="Carboxypeptidase-like, regulatory domain"/>
    <property type="match status" value="1"/>
</dbReference>
<dbReference type="NCBIfam" id="TIGR04056">
    <property type="entry name" value="OMP_RagA_SusC"/>
    <property type="match status" value="1"/>
</dbReference>
<evidence type="ECO:0000256" key="3">
    <source>
        <dbReference type="SAM" id="MobiDB-lite"/>
    </source>
</evidence>
<proteinExistence type="inferred from homology"/>
<keyword evidence="2" id="KW-0998">Cell outer membrane</keyword>
<dbReference type="Pfam" id="PF07715">
    <property type="entry name" value="Plug"/>
    <property type="match status" value="1"/>
</dbReference>
<dbReference type="InterPro" id="IPR012910">
    <property type="entry name" value="Plug_dom"/>
</dbReference>
<keyword evidence="2" id="KW-1134">Transmembrane beta strand</keyword>
<name>A0A1I5STX3_9BACT</name>
<dbReference type="GO" id="GO:0044718">
    <property type="term" value="P:siderophore transmembrane transport"/>
    <property type="evidence" value="ECO:0007669"/>
    <property type="project" value="TreeGrafter"/>
</dbReference>
<dbReference type="SUPFAM" id="SSF49464">
    <property type="entry name" value="Carboxypeptidase regulatory domain-like"/>
    <property type="match status" value="1"/>
</dbReference>
<comment type="subcellular location">
    <subcellularLocation>
        <location evidence="2">Cell outer membrane</location>
        <topology evidence="2">Multi-pass membrane protein</topology>
    </subcellularLocation>
</comment>
<dbReference type="InterPro" id="IPR037066">
    <property type="entry name" value="Plug_dom_sf"/>
</dbReference>
<dbReference type="Pfam" id="PF13715">
    <property type="entry name" value="CarbopepD_reg_2"/>
    <property type="match status" value="1"/>
</dbReference>
<sequence>MKKFLLMSLLLIFSSCLSVFAQDRKITGKVTSAEDGSGLPGVSVQLKGSNKGTTTDATGAYSLSVPSGNGVLKFSFVGMSTKEVSIDGKSVVDTKLETDARQLSEVVVTGVGVATSKAKLGFAVESITSKNLPQAPTASVDQALVGKIAGAQISSVSGTPGAPVSIVLRGINTINKGTSPIILIDGIQVASTDLNSIDLNTIERVEVVQGAASATMYGAQGANGVIQLFTKKGKPGQLNIDFSSSVSRNEYLNVGGLRQAQYHAFTTDASGNVIGASGKPLTQDPVTGLYSENVQYNALDPKSQLNKPYNANLKFYDNYSFFFVPAYTYNNSVSVTGGKEKLDFAFSLSNNTQGSNIVNNGNYSRTNLVANIGAELAPRLKFRSTTQLVYTKNTLKTPDRTILYSINNTRPFANYQAVLSDGNYAAYVGDAAGVNGLNPNFYQQYTDRQDNRVDVIQNLNLNYEVNKFLELDAKYGINYQRDEDVYQYANQSQNGNIRVRPTNYVGNYASNALGEIDNFSISKVFQNFLATATIRTDFQKDFNLSLPITTTTQVAFDYRKQNNNQYVTYQLGLPTYTPYTPAQGTTTLTRPLDFNSVTGNPRGTFSEPFVTYGYLVNQRFEYGDIAGVSGGFRTDYSSAFGAGSKPFTFPRADGYLRLSQLDFWKDSQISGTFSEFKLRAAYGQAGIQPRPFDRYVTLGTRNIGSNSAFYYPTAQSNPDLNVEVSTETELGADFGFNLSKGSNWFNDLRLSATYWKRSTDGAIWNVDAAPSSGAGTIKTNAFGIGSNGIQASINATVFKKGDFTWNTTVNFSKQSSQIDWVTGNGEIVILSNAGSTNYVLKAGEKIGQLYGFKAVHDLKARKPDGSYEIPEGDQSKYEVASNGFVVDKTTKQPYFTTDKYSFGDPNPKFNLSFINDFTYKGFINFGFQFDWVNGSHIYNQTKEWMYRDGIHSDYEKPITINGETGAWTAFYRGVYTARGNNATKDYFYEDASFLRLRNVSIGVDLAKALHIKTFRKLQLVFSGRNLLTFTGYTGFDPEISSGGSAAVGEPAGNNSAWDRGTDHNTMPNIRSYQVSLNFGF</sequence>
<evidence type="ECO:0000313" key="6">
    <source>
        <dbReference type="EMBL" id="SFP74254.1"/>
    </source>
</evidence>
<feature type="chain" id="PRO_5011499310" evidence="4">
    <location>
        <begin position="22"/>
        <end position="1080"/>
    </location>
</feature>
<dbReference type="Proteomes" id="UP000199306">
    <property type="component" value="Unassembled WGS sequence"/>
</dbReference>
<dbReference type="GO" id="GO:0015344">
    <property type="term" value="F:siderophore uptake transmembrane transporter activity"/>
    <property type="evidence" value="ECO:0007669"/>
    <property type="project" value="TreeGrafter"/>
</dbReference>
<accession>A0A1I5STX3</accession>
<comment type="similarity">
    <text evidence="2">Belongs to the TonB-dependent receptor family.</text>
</comment>
<gene>
    <name evidence="6" type="ORF">SAMN04515674_105211</name>
</gene>
<dbReference type="PANTHER" id="PTHR30069">
    <property type="entry name" value="TONB-DEPENDENT OUTER MEMBRANE RECEPTOR"/>
    <property type="match status" value="1"/>
</dbReference>